<comment type="caution">
    <text evidence="2">The sequence shown here is derived from an EMBL/GenBank/DDBJ whole genome shotgun (WGS) entry which is preliminary data.</text>
</comment>
<feature type="compositionally biased region" description="Acidic residues" evidence="1">
    <location>
        <begin position="525"/>
        <end position="538"/>
    </location>
</feature>
<organism evidence="2 3">
    <name type="scientific">Lagenidium giganteum</name>
    <dbReference type="NCBI Taxonomy" id="4803"/>
    <lineage>
        <taxon>Eukaryota</taxon>
        <taxon>Sar</taxon>
        <taxon>Stramenopiles</taxon>
        <taxon>Oomycota</taxon>
        <taxon>Peronosporomycetes</taxon>
        <taxon>Pythiales</taxon>
        <taxon>Pythiaceae</taxon>
    </lineage>
</organism>
<dbReference type="PANTHER" id="PTHR13109:SF7">
    <property type="entry name" value="NEUROCHONDRIN"/>
    <property type="match status" value="1"/>
</dbReference>
<feature type="region of interest" description="Disordered" evidence="1">
    <location>
        <begin position="518"/>
        <end position="538"/>
    </location>
</feature>
<evidence type="ECO:0000256" key="1">
    <source>
        <dbReference type="SAM" id="MobiDB-lite"/>
    </source>
</evidence>
<dbReference type="PANTHER" id="PTHR13109">
    <property type="entry name" value="NEUROCHONDRIN"/>
    <property type="match status" value="1"/>
</dbReference>
<evidence type="ECO:0008006" key="4">
    <source>
        <dbReference type="Google" id="ProtNLM"/>
    </source>
</evidence>
<dbReference type="InterPro" id="IPR008709">
    <property type="entry name" value="Neurochondrin"/>
</dbReference>
<reference evidence="2" key="2">
    <citation type="journal article" date="2023" name="Microbiol Resour">
        <title>Decontamination and Annotation of the Draft Genome Sequence of the Oomycete Lagenidium giganteum ARSEF 373.</title>
        <authorList>
            <person name="Morgan W.R."/>
            <person name="Tartar A."/>
        </authorList>
    </citation>
    <scope>NUCLEOTIDE SEQUENCE</scope>
    <source>
        <strain evidence="2">ARSEF 373</strain>
    </source>
</reference>
<proteinExistence type="predicted"/>
<name>A0AAV2Z6Q4_9STRA</name>
<accession>A0AAV2Z6Q4</accession>
<dbReference type="EMBL" id="DAKRPA010000032">
    <property type="protein sequence ID" value="DBA02392.1"/>
    <property type="molecule type" value="Genomic_DNA"/>
</dbReference>
<dbReference type="Proteomes" id="UP001146120">
    <property type="component" value="Unassembled WGS sequence"/>
</dbReference>
<evidence type="ECO:0000313" key="2">
    <source>
        <dbReference type="EMBL" id="DBA02392.1"/>
    </source>
</evidence>
<sequence length="757" mass="83569">MPAAGAPVRASSRATRAAGADVDVTAATSVVTSPGADAMSPPVADCLRMLQGGTDEHKFAGLLMLTKVTDLSVEEQRSLRAQGLAAVGAKFCMRLLFTKGTDGSENISSFQTLGLNLIASFCEDASVAQEFATEKLVRAVLELLDNASATPEQQMDCIGILLGLAATSKGKQLLAQEALLGRIFSSVKAVTRVNTSAQDKADKDESGGSDHDNDVNCQVLERVWALMATLAEEQAFWQQIRINDFTFLFSCFANVRGAVSANMLGMFNTYMALVDSDSISPELLSSQCLSDIRVGVLRFLRAKWPHQERDQCLRLIYLLMRHSGVSWMISGTTLRNQGPQDEVSGGKFMIFLLKLIALETKLMLDEVELGLVEVEEVQVENVSELERREREIARVLHVLPICYGIVEMLIAGLVIDVDKEMMLPYDILLDMKQTFNQMFAVVLELLTLARDYMKTHRYHQLEDEKASSVEQLNAVVYASIRVIGAWIAEDTESSEDQIVDLIPFLLCYQPVHADNSAMDASNPEDALDSDGEVDSDDELDHVQQRRQDDLDQLHFLLPGLLQLSATPKVAKAFSGNPEVLRRLMHFCCKLCTDMADGTSAYGSLPTLNMCLGVLINLILISGGDDNTGKESSAMVISNATEWFRSLTFLLPMVCACGAQIMEDQTISQEDRADDDRYLLLLHATCIVLLIASHFSEKKLHPCRLHASVVDLVQPFNAIMTWISSHPPHPKAESTSDLFQLVRNISMRAKLTQKMFER</sequence>
<protein>
    <recommendedName>
        <fullName evidence="4">Neurochondrin-like protein</fullName>
    </recommendedName>
</protein>
<reference evidence="2" key="1">
    <citation type="submission" date="2022-11" db="EMBL/GenBank/DDBJ databases">
        <authorList>
            <person name="Morgan W.R."/>
            <person name="Tartar A."/>
        </authorList>
    </citation>
    <scope>NUCLEOTIDE SEQUENCE</scope>
    <source>
        <strain evidence="2">ARSEF 373</strain>
    </source>
</reference>
<dbReference type="AlphaFoldDB" id="A0AAV2Z6Q4"/>
<gene>
    <name evidence="2" type="ORF">N0F65_007211</name>
</gene>
<dbReference type="Pfam" id="PF05536">
    <property type="entry name" value="Neurochondrin"/>
    <property type="match status" value="2"/>
</dbReference>
<keyword evidence="3" id="KW-1185">Reference proteome</keyword>
<evidence type="ECO:0000313" key="3">
    <source>
        <dbReference type="Proteomes" id="UP001146120"/>
    </source>
</evidence>